<feature type="domain" description="Flagellar hook-associated protein 2 C-terminal" evidence="7">
    <location>
        <begin position="410"/>
        <end position="674"/>
    </location>
</feature>
<dbReference type="Pfam" id="PF07195">
    <property type="entry name" value="FliD_C"/>
    <property type="match status" value="1"/>
</dbReference>
<evidence type="ECO:0000259" key="7">
    <source>
        <dbReference type="Pfam" id="PF07195"/>
    </source>
</evidence>
<evidence type="ECO:0000259" key="6">
    <source>
        <dbReference type="Pfam" id="PF02465"/>
    </source>
</evidence>
<keyword evidence="8" id="KW-0969">Cilium</keyword>
<comment type="subcellular location">
    <subcellularLocation>
        <location evidence="5">Secreted</location>
    </subcellularLocation>
    <subcellularLocation>
        <location evidence="5">Bacterial flagellum</location>
    </subcellularLocation>
</comment>
<protein>
    <recommendedName>
        <fullName evidence="5">Flagellar hook-associated protein 2</fullName>
        <shortName evidence="5">HAP2</shortName>
    </recommendedName>
    <alternativeName>
        <fullName evidence="5">Flagellar cap protein</fullName>
    </alternativeName>
</protein>
<evidence type="ECO:0000256" key="3">
    <source>
        <dbReference type="ARBA" id="ARBA00023054"/>
    </source>
</evidence>
<sequence length="687" mass="76045">MSAMRISGFASGMDIETMVKDLMKAESYPLQTMQQEKQLLEWKRDDYRSINSLLLDFRNTLSNMRLTTSYRSRETSSTDESKVTASASSAASQTSFSITEVKQLASAATLINEGGISGTEKIDASKSLLSQNANLGTNINWNQGAIETKDVTVQADGEIIQLEGTNIDTEAMNIQLNGKGYEVVTGVTQADLADNQVLFDATNNSLTFAEGVVKKGDKFSAEYAHEGTNQDSKILTAETSTFQLSGRSIDVNSFSLTIDGTTNYTIDAASANGTQYNLVDGSNTVVGTINTSSGRISFSEAKPKGTEITADYQQNYSSFALGAHTENGQTYRNFIMTGNESLNQVISKVNNSKVGVSMMYDSYTDQVTMSRKDTGEFNDSGNEIITSFSSGNNAFINDVLKFRNGTESGGDNAIFSINGITDTERSSNNFQIDGVTFNLKQKFTPAEGPVTVSVSNNSEDVYENIKEFVEKYNTLIEAINSKVNEEYYRDYKPLTDDQKQSLSDTQQEEWTNLAKSGLLRSDQILRDTLSKMRTDFYSPVNNSGSSVFNQLAQIGITTTKDYMQGGKLEINEGKLKEAIQEDPDAVEKLFISPSNEYGEQGIVNRLYDSVNSSMDRIYERAGRTSYSNEQFTIGKNLSNLENKIRRFEDRLSQIEDRYWSQFTAMEQAISKYNSQSSYLMQMFSGGQ</sequence>
<evidence type="ECO:0000256" key="1">
    <source>
        <dbReference type="ARBA" id="ARBA00009764"/>
    </source>
</evidence>
<comment type="subunit">
    <text evidence="2 5">Homopentamer.</text>
</comment>
<evidence type="ECO:0000256" key="4">
    <source>
        <dbReference type="ARBA" id="ARBA00023143"/>
    </source>
</evidence>
<dbReference type="Proteomes" id="UP001595882">
    <property type="component" value="Unassembled WGS sequence"/>
</dbReference>
<evidence type="ECO:0000313" key="9">
    <source>
        <dbReference type="Proteomes" id="UP001595882"/>
    </source>
</evidence>
<keyword evidence="8" id="KW-0966">Cell projection</keyword>
<accession>A0ABV8X056</accession>
<reference evidence="9" key="1">
    <citation type="journal article" date="2019" name="Int. J. Syst. Evol. Microbiol.">
        <title>The Global Catalogue of Microorganisms (GCM) 10K type strain sequencing project: providing services to taxonomists for standard genome sequencing and annotation.</title>
        <authorList>
            <consortium name="The Broad Institute Genomics Platform"/>
            <consortium name="The Broad Institute Genome Sequencing Center for Infectious Disease"/>
            <person name="Wu L."/>
            <person name="Ma J."/>
        </authorList>
    </citation>
    <scope>NUCLEOTIDE SEQUENCE [LARGE SCALE GENOMIC DNA]</scope>
    <source>
        <strain evidence="9">CCUG 37865</strain>
    </source>
</reference>
<dbReference type="InterPro" id="IPR040026">
    <property type="entry name" value="FliD"/>
</dbReference>
<evidence type="ECO:0000256" key="2">
    <source>
        <dbReference type="ARBA" id="ARBA00011255"/>
    </source>
</evidence>
<dbReference type="RefSeq" id="WP_390254034.1">
    <property type="nucleotide sequence ID" value="NZ_JBHSDT010000008.1"/>
</dbReference>
<evidence type="ECO:0000256" key="5">
    <source>
        <dbReference type="RuleBase" id="RU362066"/>
    </source>
</evidence>
<dbReference type="Pfam" id="PF02465">
    <property type="entry name" value="FliD_N"/>
    <property type="match status" value="1"/>
</dbReference>
<proteinExistence type="inferred from homology"/>
<gene>
    <name evidence="8" type="primary">fliD</name>
    <name evidence="8" type="ORF">ACFOY7_17875</name>
</gene>
<keyword evidence="4 5" id="KW-0975">Bacterial flagellum</keyword>
<organism evidence="8 9">
    <name type="scientific">Gracilibacillus xinjiangensis</name>
    <dbReference type="NCBI Taxonomy" id="1193282"/>
    <lineage>
        <taxon>Bacteria</taxon>
        <taxon>Bacillati</taxon>
        <taxon>Bacillota</taxon>
        <taxon>Bacilli</taxon>
        <taxon>Bacillales</taxon>
        <taxon>Bacillaceae</taxon>
        <taxon>Gracilibacillus</taxon>
    </lineage>
</organism>
<keyword evidence="3" id="KW-0175">Coiled coil</keyword>
<comment type="similarity">
    <text evidence="1 5">Belongs to the FliD family.</text>
</comment>
<dbReference type="InterPro" id="IPR003481">
    <property type="entry name" value="FliD_N"/>
</dbReference>
<dbReference type="InterPro" id="IPR010809">
    <property type="entry name" value="FliD_C"/>
</dbReference>
<feature type="domain" description="Flagellar hook-associated protein 2 N-terminal" evidence="6">
    <location>
        <begin position="11"/>
        <end position="107"/>
    </location>
</feature>
<dbReference type="PANTHER" id="PTHR30288:SF0">
    <property type="entry name" value="FLAGELLAR HOOK-ASSOCIATED PROTEIN 2"/>
    <property type="match status" value="1"/>
</dbReference>
<dbReference type="PANTHER" id="PTHR30288">
    <property type="entry name" value="FLAGELLAR CAP/ASSEMBLY PROTEIN FLID"/>
    <property type="match status" value="1"/>
</dbReference>
<keyword evidence="5" id="KW-0964">Secreted</keyword>
<name>A0ABV8X056_9BACI</name>
<keyword evidence="8" id="KW-0282">Flagellum</keyword>
<comment type="function">
    <text evidence="5">Required for morphogenesis and for the elongation of the flagellar filament by facilitating polymerization of the flagellin monomers at the tip of growing filament. Forms a capping structure, which prevents flagellin subunits (transported through the central channel of the flagellum) from leaking out without polymerization at the distal end.</text>
</comment>
<evidence type="ECO:0000313" key="8">
    <source>
        <dbReference type="EMBL" id="MFC4404942.1"/>
    </source>
</evidence>
<comment type="caution">
    <text evidence="8">The sequence shown here is derived from an EMBL/GenBank/DDBJ whole genome shotgun (WGS) entry which is preliminary data.</text>
</comment>
<keyword evidence="9" id="KW-1185">Reference proteome</keyword>
<dbReference type="EMBL" id="JBHSDT010000008">
    <property type="protein sequence ID" value="MFC4404942.1"/>
    <property type="molecule type" value="Genomic_DNA"/>
</dbReference>